<accession>A0ACB9BS26</accession>
<reference evidence="1 2" key="2">
    <citation type="journal article" date="2022" name="Mol. Ecol. Resour.">
        <title>The genomes of chicory, endive, great burdock and yacon provide insights into Asteraceae paleo-polyploidization history and plant inulin production.</title>
        <authorList>
            <person name="Fan W."/>
            <person name="Wang S."/>
            <person name="Wang H."/>
            <person name="Wang A."/>
            <person name="Jiang F."/>
            <person name="Liu H."/>
            <person name="Zhao H."/>
            <person name="Xu D."/>
            <person name="Zhang Y."/>
        </authorList>
    </citation>
    <scope>NUCLEOTIDE SEQUENCE [LARGE SCALE GENOMIC DNA]</scope>
    <source>
        <strain evidence="2">cv. Yunnan</strain>
        <tissue evidence="1">Leaves</tissue>
    </source>
</reference>
<dbReference type="Proteomes" id="UP001056120">
    <property type="component" value="Linkage Group LG22"/>
</dbReference>
<proteinExistence type="predicted"/>
<reference evidence="2" key="1">
    <citation type="journal article" date="2022" name="Mol. Ecol. Resour.">
        <title>The genomes of chicory, endive, great burdock and yacon provide insights into Asteraceae palaeo-polyploidization history and plant inulin production.</title>
        <authorList>
            <person name="Fan W."/>
            <person name="Wang S."/>
            <person name="Wang H."/>
            <person name="Wang A."/>
            <person name="Jiang F."/>
            <person name="Liu H."/>
            <person name="Zhao H."/>
            <person name="Xu D."/>
            <person name="Zhang Y."/>
        </authorList>
    </citation>
    <scope>NUCLEOTIDE SEQUENCE [LARGE SCALE GENOMIC DNA]</scope>
    <source>
        <strain evidence="2">cv. Yunnan</strain>
    </source>
</reference>
<sequence length="261" mass="29203">MLCLLEGHDMLGFINESPPAENTSVLGKERVGLWRRSDALVKGWILGSLSQQTLVNLVKTNTDFTAKDVWEKLQTIYGPTPLLQQARGEEEEEEEEEVIPKEISISEDAKSKDQEEAEEKENSTKETEERTKLHQSLYEATRSQHYNKCSTKRPDILMKLLKTVPEESTLPGIQNSEGSTVLHAAANVDNTDAAEMLVKENKELLFVKDKDGQTPLAIALSKMHTKTYLCLLNDTPETEKANIFQSTSGVELLVNAISSKE</sequence>
<organism evidence="1 2">
    <name type="scientific">Smallanthus sonchifolius</name>
    <dbReference type="NCBI Taxonomy" id="185202"/>
    <lineage>
        <taxon>Eukaryota</taxon>
        <taxon>Viridiplantae</taxon>
        <taxon>Streptophyta</taxon>
        <taxon>Embryophyta</taxon>
        <taxon>Tracheophyta</taxon>
        <taxon>Spermatophyta</taxon>
        <taxon>Magnoliopsida</taxon>
        <taxon>eudicotyledons</taxon>
        <taxon>Gunneridae</taxon>
        <taxon>Pentapetalae</taxon>
        <taxon>asterids</taxon>
        <taxon>campanulids</taxon>
        <taxon>Asterales</taxon>
        <taxon>Asteraceae</taxon>
        <taxon>Asteroideae</taxon>
        <taxon>Heliantheae alliance</taxon>
        <taxon>Millerieae</taxon>
        <taxon>Smallanthus</taxon>
    </lineage>
</organism>
<comment type="caution">
    <text evidence="1">The sequence shown here is derived from an EMBL/GenBank/DDBJ whole genome shotgun (WGS) entry which is preliminary data.</text>
</comment>
<protein>
    <submittedName>
        <fullName evidence="1">Uncharacterized protein</fullName>
    </submittedName>
</protein>
<evidence type="ECO:0000313" key="1">
    <source>
        <dbReference type="EMBL" id="KAI3724780.1"/>
    </source>
</evidence>
<name>A0ACB9BS26_9ASTR</name>
<keyword evidence="2" id="KW-1185">Reference proteome</keyword>
<dbReference type="EMBL" id="CM042039">
    <property type="protein sequence ID" value="KAI3724780.1"/>
    <property type="molecule type" value="Genomic_DNA"/>
</dbReference>
<gene>
    <name evidence="1" type="ORF">L1987_64545</name>
</gene>
<evidence type="ECO:0000313" key="2">
    <source>
        <dbReference type="Proteomes" id="UP001056120"/>
    </source>
</evidence>